<organism evidence="2">
    <name type="scientific">Cuerna arida</name>
    <dbReference type="NCBI Taxonomy" id="1464854"/>
    <lineage>
        <taxon>Eukaryota</taxon>
        <taxon>Metazoa</taxon>
        <taxon>Ecdysozoa</taxon>
        <taxon>Arthropoda</taxon>
        <taxon>Hexapoda</taxon>
        <taxon>Insecta</taxon>
        <taxon>Pterygota</taxon>
        <taxon>Neoptera</taxon>
        <taxon>Paraneoptera</taxon>
        <taxon>Hemiptera</taxon>
        <taxon>Auchenorrhyncha</taxon>
        <taxon>Membracoidea</taxon>
        <taxon>Cicadellidae</taxon>
        <taxon>Cicadellinae</taxon>
        <taxon>Proconiini</taxon>
        <taxon>Cuerna</taxon>
    </lineage>
</organism>
<feature type="compositionally biased region" description="Polar residues" evidence="1">
    <location>
        <begin position="328"/>
        <end position="346"/>
    </location>
</feature>
<feature type="non-terminal residue" evidence="2">
    <location>
        <position position="1251"/>
    </location>
</feature>
<feature type="compositionally biased region" description="Basic and acidic residues" evidence="1">
    <location>
        <begin position="600"/>
        <end position="616"/>
    </location>
</feature>
<feature type="compositionally biased region" description="Basic and acidic residues" evidence="1">
    <location>
        <begin position="35"/>
        <end position="48"/>
    </location>
</feature>
<sequence>KENIVTSYEHLLKHMENATEMCGSTIECHLNRKDGDVDTREKENKESKGSSTVLQDLHISSTEDESDEEKDYVRPRIINGFGIPFIIPDKLKVENDEKCSFESTAEDEDLIKSCPSDHEMNKSHPDKNEPVTSGLDVMKRAAKLENNLTLSKKSLQNTSFGKGSGSVSTPKKQKQQSYHPVTLVGDQKEEISPSKSKNNRVKNIQEKQYCNTARNVSNCISDDLSTTSKTSKNIKKRKYEKSEDIKVINKCEYDTLEGSQAITVKKSSPFKMLEKPNKLKTKAECVNPKKFQSSNKIKKEKYVPSPLKIKIKNDVGNVIAINKTASKCANNSSSNTYSQVSGSTSKCKAPPTDESPKQNIRREQSQILNPSISKDWDTELRENLQNSISTNNGRSQKLGKKRKTIKKQEDPKRPRKLKTQNDTVVSTSKLTKKNKDKRKKTTNKKSSFESKVEEMCGKRHSCNEMCDSLQNILPSMPVISVGNDGSTNPSDVLPEFGNLHHSEKSTTICKSKSLNEQKILVSIPKSAINEDILKTPLFIMNKSKNKTIENEKNDHKPIPSKYESTECGDKILQQEEPTFGKSTSDDETETETSKGVKRSSSFDEHREKKICQDRNEPSANRKSVVFIEDDEQIKTSVIADTLKRKWTAVRSHSVSETQCTNLPKRQRSKSENINRQDVVNLQENSKLVEMRQSNIVVTNSPCNSSTDSVIPLNSKPSDSFSAVTEPSDSTSVIIFLNDINQLKIQFPQIEITAFENQNNTLQNIELEQHTLTVQPPPSPMLIQDLNKFQRLNKSLSLDEKHNQTSFPQRRLSESITNLTSAEPFDLHLDARDTNTSTSAILKESLPTPQLLHKELNLSRQCEEIVESTSSAQHDCSTRNLNSFSNSIIQSTTVTNVLQQSSNQSTRNNVNSTGNISDNSINTTAKEATIRVKHPSLLTSRSGQCLTYEDNPRNLETITKRTWYRTPEESDSGLTYEFQNESPTSINTAHESSCKNDLVTQFNNSDASTSLKALVNSDDRRLEFQKLIETGMLDGKNEFEKLCDIIDCIKLDCILRDSYITQVKKLPTQESQEVEVKRTRNEFEKNSLVRKAKFCNTFAEFIKFFKYGSNMKYPVLITIYFYLSQKIIAISEENTDLKVYLFNILKMWVYGHESEDAFENNAFFKTDYDIICKMFDKSSSITPTTLQILETSNKHSATTINTVAAAENNRTDFNIDSNNETLEINSECDQSCISGESSEYATRQCNSFESSN</sequence>
<feature type="non-terminal residue" evidence="2">
    <location>
        <position position="1"/>
    </location>
</feature>
<feature type="region of interest" description="Disordered" evidence="1">
    <location>
        <begin position="328"/>
        <end position="448"/>
    </location>
</feature>
<feature type="region of interest" description="Disordered" evidence="1">
    <location>
        <begin position="900"/>
        <end position="919"/>
    </location>
</feature>
<proteinExistence type="predicted"/>
<dbReference type="AlphaFoldDB" id="A0A1B6FYR6"/>
<name>A0A1B6FYR6_9HEMI</name>
<dbReference type="EMBL" id="GECZ01014566">
    <property type="protein sequence ID" value="JAS55203.1"/>
    <property type="molecule type" value="Transcribed_RNA"/>
</dbReference>
<feature type="compositionally biased region" description="Basic residues" evidence="1">
    <location>
        <begin position="430"/>
        <end position="443"/>
    </location>
</feature>
<feature type="region of interest" description="Disordered" evidence="1">
    <location>
        <begin position="155"/>
        <end position="180"/>
    </location>
</feature>
<feature type="region of interest" description="Disordered" evidence="1">
    <location>
        <begin position="113"/>
        <end position="132"/>
    </location>
</feature>
<feature type="compositionally biased region" description="Polar residues" evidence="1">
    <location>
        <begin position="155"/>
        <end position="179"/>
    </location>
</feature>
<feature type="region of interest" description="Disordered" evidence="1">
    <location>
        <begin position="574"/>
        <end position="619"/>
    </location>
</feature>
<gene>
    <name evidence="2" type="ORF">g.20354</name>
</gene>
<feature type="compositionally biased region" description="Basic and acidic residues" evidence="1">
    <location>
        <begin position="115"/>
        <end position="129"/>
    </location>
</feature>
<accession>A0A1B6FYR6</accession>
<feature type="compositionally biased region" description="Basic and acidic residues" evidence="1">
    <location>
        <begin position="354"/>
        <end position="364"/>
    </location>
</feature>
<protein>
    <submittedName>
        <fullName evidence="2">Uncharacterized protein</fullName>
    </submittedName>
</protein>
<evidence type="ECO:0000256" key="1">
    <source>
        <dbReference type="SAM" id="MobiDB-lite"/>
    </source>
</evidence>
<feature type="compositionally biased region" description="Polar residues" evidence="1">
    <location>
        <begin position="383"/>
        <end position="395"/>
    </location>
</feature>
<evidence type="ECO:0000313" key="2">
    <source>
        <dbReference type="EMBL" id="JAS55203.1"/>
    </source>
</evidence>
<feature type="region of interest" description="Disordered" evidence="1">
    <location>
        <begin position="35"/>
        <end position="71"/>
    </location>
</feature>
<reference evidence="2" key="1">
    <citation type="submission" date="2015-11" db="EMBL/GenBank/DDBJ databases">
        <title>De novo transcriptome assembly of four potential Pierce s Disease insect vectors from Arizona vineyards.</title>
        <authorList>
            <person name="Tassone E.E."/>
        </authorList>
    </citation>
    <scope>NUCLEOTIDE SEQUENCE</scope>
</reference>